<dbReference type="Gene3D" id="3.30.1390.10">
    <property type="match status" value="1"/>
</dbReference>
<evidence type="ECO:0000313" key="2">
    <source>
        <dbReference type="EMBL" id="TGY44287.1"/>
    </source>
</evidence>
<sequence length="112" mass="12779">MSKNVWKLYLVSCISFSIIGIMDLFKGKYLSGTPFIILGVLYLYFSISSFKKYKKAKDDLLAKIDPERLDSELIKLIDEGREIEAIKTYRILTGASLKDSRDYVDILNGKNA</sequence>
<accession>A0A4S2DPD7</accession>
<protein>
    <submittedName>
        <fullName evidence="2">DNA-binding protein</fullName>
    </submittedName>
</protein>
<dbReference type="GO" id="GO:0003677">
    <property type="term" value="F:DNA binding"/>
    <property type="evidence" value="ECO:0007669"/>
    <property type="project" value="UniProtKB-KW"/>
</dbReference>
<organism evidence="2 3">
    <name type="scientific">Clostridium sartagoforme</name>
    <dbReference type="NCBI Taxonomy" id="84031"/>
    <lineage>
        <taxon>Bacteria</taxon>
        <taxon>Bacillati</taxon>
        <taxon>Bacillota</taxon>
        <taxon>Clostridia</taxon>
        <taxon>Eubacteriales</taxon>
        <taxon>Clostridiaceae</taxon>
        <taxon>Clostridium</taxon>
    </lineage>
</organism>
<gene>
    <name evidence="2" type="ORF">E5347_05615</name>
</gene>
<dbReference type="InterPro" id="IPR014719">
    <property type="entry name" value="Ribosomal_bL12_C/ClpS-like"/>
</dbReference>
<dbReference type="Proteomes" id="UP000306888">
    <property type="component" value="Unassembled WGS sequence"/>
</dbReference>
<keyword evidence="1" id="KW-0472">Membrane</keyword>
<keyword evidence="1" id="KW-1133">Transmembrane helix</keyword>
<keyword evidence="2" id="KW-0238">DNA-binding</keyword>
<comment type="caution">
    <text evidence="2">The sequence shown here is derived from an EMBL/GenBank/DDBJ whole genome shotgun (WGS) entry which is preliminary data.</text>
</comment>
<proteinExistence type="predicted"/>
<dbReference type="AlphaFoldDB" id="A0A4S2DPD7"/>
<evidence type="ECO:0000256" key="1">
    <source>
        <dbReference type="SAM" id="Phobius"/>
    </source>
</evidence>
<feature type="transmembrane region" description="Helical" evidence="1">
    <location>
        <begin position="31"/>
        <end position="47"/>
    </location>
</feature>
<dbReference type="EMBL" id="SRYR01000001">
    <property type="protein sequence ID" value="TGY44287.1"/>
    <property type="molecule type" value="Genomic_DNA"/>
</dbReference>
<evidence type="ECO:0000313" key="3">
    <source>
        <dbReference type="Proteomes" id="UP000306888"/>
    </source>
</evidence>
<reference evidence="2 3" key="1">
    <citation type="submission" date="2019-04" db="EMBL/GenBank/DDBJ databases">
        <title>Microbes associate with the intestines of laboratory mice.</title>
        <authorList>
            <person name="Navarre W."/>
            <person name="Wong E."/>
            <person name="Huang K."/>
            <person name="Tropini C."/>
            <person name="Ng K."/>
            <person name="Yu B."/>
        </authorList>
    </citation>
    <scope>NUCLEOTIDE SEQUENCE [LARGE SCALE GENOMIC DNA]</scope>
    <source>
        <strain evidence="2 3">NM50_B9-20</strain>
    </source>
</reference>
<feature type="transmembrane region" description="Helical" evidence="1">
    <location>
        <begin position="7"/>
        <end position="25"/>
    </location>
</feature>
<name>A0A4S2DPD7_9CLOT</name>
<dbReference type="OrthoDB" id="2157431at2"/>
<dbReference type="RefSeq" id="WP_136005374.1">
    <property type="nucleotide sequence ID" value="NZ_SRYR01000001.1"/>
</dbReference>
<keyword evidence="3" id="KW-1185">Reference proteome</keyword>
<keyword evidence="1" id="KW-0812">Transmembrane</keyword>